<feature type="disulfide bond" evidence="6">
    <location>
        <begin position="794"/>
        <end position="804"/>
    </location>
</feature>
<dbReference type="PROSITE" id="PS01187">
    <property type="entry name" value="EGF_CA"/>
    <property type="match status" value="1"/>
</dbReference>
<feature type="domain" description="EGF-like" evidence="8">
    <location>
        <begin position="886"/>
        <end position="918"/>
    </location>
</feature>
<feature type="disulfide bond" evidence="6">
    <location>
        <begin position="751"/>
        <end position="760"/>
    </location>
</feature>
<dbReference type="InterPro" id="IPR013111">
    <property type="entry name" value="EGF_extracell"/>
</dbReference>
<dbReference type="SUPFAM" id="SSF57196">
    <property type="entry name" value="EGF/Laminin"/>
    <property type="match status" value="3"/>
</dbReference>
<feature type="domain" description="EGF-like" evidence="8">
    <location>
        <begin position="630"/>
        <end position="669"/>
    </location>
</feature>
<dbReference type="CDD" id="cd00054">
    <property type="entry name" value="EGF_CA"/>
    <property type="match status" value="2"/>
</dbReference>
<reference evidence="10" key="3">
    <citation type="submission" date="2025-09" db="UniProtKB">
        <authorList>
            <consortium name="Ensembl"/>
        </authorList>
    </citation>
    <scope>IDENTIFICATION</scope>
</reference>
<dbReference type="SMART" id="SM00181">
    <property type="entry name" value="EGF"/>
    <property type="match status" value="9"/>
</dbReference>
<accession>A0A4X2M244</accession>
<dbReference type="InterPro" id="IPR001881">
    <property type="entry name" value="EGF-like_Ca-bd_dom"/>
</dbReference>
<dbReference type="GeneTree" id="ENSGT00940000163868"/>
<dbReference type="PROSITE" id="PS50026">
    <property type="entry name" value="EGF_3"/>
    <property type="match status" value="6"/>
</dbReference>
<dbReference type="PROSITE" id="PS00022">
    <property type="entry name" value="EGF_1"/>
    <property type="match status" value="4"/>
</dbReference>
<dbReference type="InterPro" id="IPR000742">
    <property type="entry name" value="EGF"/>
</dbReference>
<evidence type="ECO:0000256" key="4">
    <source>
        <dbReference type="ARBA" id="ARBA00023054"/>
    </source>
</evidence>
<dbReference type="InterPro" id="IPR001846">
    <property type="entry name" value="VWF_type-D"/>
</dbReference>
<reference evidence="10" key="2">
    <citation type="submission" date="2025-08" db="UniProtKB">
        <authorList>
            <consortium name="Ensembl"/>
        </authorList>
    </citation>
    <scope>IDENTIFICATION</scope>
</reference>
<dbReference type="AlphaFoldDB" id="A0A4X2M244"/>
<comment type="caution">
    <text evidence="6">Lacks conserved residue(s) required for the propagation of feature annotation.</text>
</comment>
<dbReference type="PROSITE" id="PS01186">
    <property type="entry name" value="EGF_2"/>
    <property type="match status" value="4"/>
</dbReference>
<feature type="domain" description="EGF-like" evidence="8">
    <location>
        <begin position="671"/>
        <end position="711"/>
    </location>
</feature>
<feature type="region of interest" description="Disordered" evidence="7">
    <location>
        <begin position="190"/>
        <end position="216"/>
    </location>
</feature>
<dbReference type="InterPro" id="IPR000152">
    <property type="entry name" value="EGF-type_Asp/Asn_hydroxyl_site"/>
</dbReference>
<evidence type="ECO:0008006" key="12">
    <source>
        <dbReference type="Google" id="ProtNLM"/>
    </source>
</evidence>
<dbReference type="Ensembl" id="ENSVURT00010031913.1">
    <property type="protein sequence ID" value="ENSVURP00010028006.1"/>
    <property type="gene ID" value="ENSVURG00010021418.1"/>
</dbReference>
<keyword evidence="11" id="KW-1185">Reference proteome</keyword>
<keyword evidence="1 6" id="KW-0245">EGF-like domain</keyword>
<feature type="domain" description="EGF-like" evidence="8">
    <location>
        <begin position="823"/>
        <end position="854"/>
    </location>
</feature>
<feature type="domain" description="EGF-like" evidence="8">
    <location>
        <begin position="790"/>
        <end position="822"/>
    </location>
</feature>
<evidence type="ECO:0000256" key="5">
    <source>
        <dbReference type="ARBA" id="ARBA00023157"/>
    </source>
</evidence>
<dbReference type="PANTHER" id="PTHR14949">
    <property type="entry name" value="EGF-LIKE-DOMAIN, MULTIPLE 7, 8"/>
    <property type="match status" value="1"/>
</dbReference>
<dbReference type="Pfam" id="PF12661">
    <property type="entry name" value="hEGF"/>
    <property type="match status" value="1"/>
</dbReference>
<feature type="disulfide bond" evidence="6">
    <location>
        <begin position="675"/>
        <end position="685"/>
    </location>
</feature>
<evidence type="ECO:0000259" key="8">
    <source>
        <dbReference type="PROSITE" id="PS50026"/>
    </source>
</evidence>
<dbReference type="PROSITE" id="PS00010">
    <property type="entry name" value="ASX_HYDROXYL"/>
    <property type="match status" value="1"/>
</dbReference>
<dbReference type="GO" id="GO:0005509">
    <property type="term" value="F:calcium ion binding"/>
    <property type="evidence" value="ECO:0007669"/>
    <property type="project" value="InterPro"/>
</dbReference>
<dbReference type="FunFam" id="2.60.120.260:FF:000100">
    <property type="entry name" value="von Willebrand factor D and EGF domain-containing protein"/>
    <property type="match status" value="1"/>
</dbReference>
<dbReference type="InterPro" id="IPR058727">
    <property type="entry name" value="Helical_Vwde"/>
</dbReference>
<feature type="disulfide bond" evidence="6">
    <location>
        <begin position="844"/>
        <end position="853"/>
    </location>
</feature>
<dbReference type="PANTHER" id="PTHR14949:SF53">
    <property type="entry name" value="VON WILLEBRAND FACTOR D AND EGF DOMAIN-CONTAINING PROTEIN"/>
    <property type="match status" value="1"/>
</dbReference>
<feature type="domain" description="VWFD" evidence="9">
    <location>
        <begin position="1"/>
        <end position="60"/>
    </location>
</feature>
<organism evidence="10 11">
    <name type="scientific">Vombatus ursinus</name>
    <name type="common">Common wombat</name>
    <dbReference type="NCBI Taxonomy" id="29139"/>
    <lineage>
        <taxon>Eukaryota</taxon>
        <taxon>Metazoa</taxon>
        <taxon>Chordata</taxon>
        <taxon>Craniata</taxon>
        <taxon>Vertebrata</taxon>
        <taxon>Euteleostomi</taxon>
        <taxon>Mammalia</taxon>
        <taxon>Metatheria</taxon>
        <taxon>Diprotodontia</taxon>
        <taxon>Vombatidae</taxon>
        <taxon>Vombatus</taxon>
    </lineage>
</organism>
<protein>
    <recommendedName>
        <fullName evidence="12">von Willebrand factor D and EGF domains</fullName>
    </recommendedName>
</protein>
<dbReference type="PROSITE" id="PS51233">
    <property type="entry name" value="VWFD"/>
    <property type="match status" value="1"/>
</dbReference>
<proteinExistence type="predicted"/>
<evidence type="ECO:0000313" key="11">
    <source>
        <dbReference type="Proteomes" id="UP000314987"/>
    </source>
</evidence>
<evidence type="ECO:0000256" key="7">
    <source>
        <dbReference type="SAM" id="MobiDB-lite"/>
    </source>
</evidence>
<dbReference type="InterPro" id="IPR013032">
    <property type="entry name" value="EGF-like_CS"/>
</dbReference>
<dbReference type="GO" id="GO:0005102">
    <property type="term" value="F:signaling receptor binding"/>
    <property type="evidence" value="ECO:0007669"/>
    <property type="project" value="TreeGrafter"/>
</dbReference>
<dbReference type="SMART" id="SM00179">
    <property type="entry name" value="EGF_CA"/>
    <property type="match status" value="2"/>
</dbReference>
<dbReference type="GO" id="GO:0009986">
    <property type="term" value="C:cell surface"/>
    <property type="evidence" value="ECO:0007669"/>
    <property type="project" value="TreeGrafter"/>
</dbReference>
<dbReference type="GO" id="GO:0005576">
    <property type="term" value="C:extracellular region"/>
    <property type="evidence" value="ECO:0007669"/>
    <property type="project" value="TreeGrafter"/>
</dbReference>
<feature type="disulfide bond" evidence="6">
    <location>
        <begin position="890"/>
        <end position="900"/>
    </location>
</feature>
<evidence type="ECO:0000256" key="6">
    <source>
        <dbReference type="PROSITE-ProRule" id="PRU00076"/>
    </source>
</evidence>
<name>A0A4X2M244_VOMUR</name>
<feature type="disulfide bond" evidence="6">
    <location>
        <begin position="659"/>
        <end position="668"/>
    </location>
</feature>
<dbReference type="Gene3D" id="2.60.120.260">
    <property type="entry name" value="Galactose-binding domain-like"/>
    <property type="match status" value="1"/>
</dbReference>
<dbReference type="Pfam" id="PF26129">
    <property type="entry name" value="Vwde"/>
    <property type="match status" value="1"/>
</dbReference>
<dbReference type="InterPro" id="IPR050969">
    <property type="entry name" value="Dev_Signal_Modulators"/>
</dbReference>
<feature type="disulfide bond" evidence="6">
    <location>
        <begin position="908"/>
        <end position="917"/>
    </location>
</feature>
<evidence type="ECO:0000256" key="3">
    <source>
        <dbReference type="ARBA" id="ARBA00022737"/>
    </source>
</evidence>
<dbReference type="Proteomes" id="UP000314987">
    <property type="component" value="Unassembled WGS sequence"/>
</dbReference>
<keyword evidence="3" id="KW-0677">Repeat</keyword>
<evidence type="ECO:0000313" key="10">
    <source>
        <dbReference type="Ensembl" id="ENSVURP00010028006.1"/>
    </source>
</evidence>
<dbReference type="FunFam" id="2.10.25.10:FF:000499">
    <property type="entry name" value="Predicted protein"/>
    <property type="match status" value="1"/>
</dbReference>
<evidence type="ECO:0000259" key="9">
    <source>
        <dbReference type="PROSITE" id="PS51233"/>
    </source>
</evidence>
<keyword evidence="5 6" id="KW-1015">Disulfide bond</keyword>
<dbReference type="Gene3D" id="2.10.25.10">
    <property type="entry name" value="Laminin"/>
    <property type="match status" value="6"/>
</dbReference>
<keyword evidence="4" id="KW-0175">Coiled coil</keyword>
<feature type="domain" description="EGF-like" evidence="8">
    <location>
        <begin position="729"/>
        <end position="761"/>
    </location>
</feature>
<feature type="disulfide bond" evidence="6">
    <location>
        <begin position="733"/>
        <end position="743"/>
    </location>
</feature>
<evidence type="ECO:0000256" key="1">
    <source>
        <dbReference type="ARBA" id="ARBA00022536"/>
    </source>
</evidence>
<keyword evidence="2" id="KW-0732">Signal</keyword>
<dbReference type="InterPro" id="IPR018097">
    <property type="entry name" value="EGF_Ca-bd_CS"/>
</dbReference>
<feature type="disulfide bond" evidence="6">
    <location>
        <begin position="826"/>
        <end position="836"/>
    </location>
</feature>
<dbReference type="Pfam" id="PF07974">
    <property type="entry name" value="EGF_2"/>
    <property type="match status" value="1"/>
</dbReference>
<dbReference type="FunFam" id="2.10.25.10:FF:000490">
    <property type="entry name" value="von Willebrand factor D and EGF domain-containing protein"/>
    <property type="match status" value="1"/>
</dbReference>
<evidence type="ECO:0000256" key="2">
    <source>
        <dbReference type="ARBA" id="ARBA00022729"/>
    </source>
</evidence>
<sequence>MSLTIQSPSSDYKNTRGLCGTFDEEPDNDFHDKHGAVIKDRSSPYLVFINEWRISPGKSMFDKLPISSKSPGKISYCSCAGDKARFWSVNPLDRHPQSEVMSGCNDSEHVRRPSLIPELDITMEYISADELGRSLKKRSLREEKTPGSLSLSQEKYANLTKVDSKGSIQHKRDKGKIAPLEVRRRIQHLGHHLQERRPVQNRQKRQHLRESPPTFSFPSLSPTDLEGLSYFFPEDHATDTHQEFVPSWPTPSGLVEAHVLEACHQTLANSSIGKSCAEFLGERIDSVVEMCVKDVLLKDDLSWAEAGLALLENECEKRILEEGKYNTEDYGQSIGEILLVLKCPNLCSGHGQCVEWGCACFQGFSSFDCSVLSDQPPEITELEKAGLCDVQLDSCRTVGVFGHGFRESPTIKCEMAQKQYNSSQGVLGAPVYTDTIFHNSTFVTCQLPAHVQKLPTMDLRGDGPTAKWQVKVSNDGYHFSNPQILTVYDGACQTCDPHAEGRCILKEKHCYLDGLCYGEGESSPTSPCLLCRSGLSQWIWSISEDNRPPVFQGLQERLQTFYGDDFVYPLVASDPEGSAVFFTLTSGPEGASVSPMGILRWKVLSQSAQTFTISAVDDCKAEAIVTIEVSMTPCDCLNGGSCVPQEDIPRGGGLYRCSCLPGFEGTRCDVDIDECEPHPCGPGQCRDVIGNYSCECPPLSPETPASGLTPTIPGPRAVLFQPRPLAFSFSAICGHPCGRGMECVRPNVCRCRAGFSGPSCQTALCGPGCKNSGKCVKPGVCQCLPGRGGVTSHCSPPCRHGGTCLAQNLCTCPYGFVGPRCETKVCSRHCEHGGQCLTPDVCQCQRGWFGPTCATALCEPACLNGGVCHKPNTCLCPPGFFGLRCQNAICNPPCKNGGRCMRKNVCSCPEGYAGRRCQKSKPGLGKQSSVCGQGLTPMMCAFAFRHL</sequence>
<reference evidence="11" key="1">
    <citation type="submission" date="2018-12" db="EMBL/GenBank/DDBJ databases">
        <authorList>
            <person name="Yazar S."/>
        </authorList>
    </citation>
    <scope>NUCLEOTIDE SEQUENCE [LARGE SCALE GENOMIC DNA]</scope>
</reference>
<feature type="disulfide bond" evidence="6">
    <location>
        <begin position="812"/>
        <end position="821"/>
    </location>
</feature>